<gene>
    <name evidence="1" type="ORF">ACH5RR_006811</name>
</gene>
<name>A0ABD3AQ52_9GENT</name>
<proteinExistence type="predicted"/>
<dbReference type="Proteomes" id="UP001630127">
    <property type="component" value="Unassembled WGS sequence"/>
</dbReference>
<keyword evidence="2" id="KW-1185">Reference proteome</keyword>
<comment type="caution">
    <text evidence="1">The sequence shown here is derived from an EMBL/GenBank/DDBJ whole genome shotgun (WGS) entry which is preliminary data.</text>
</comment>
<dbReference type="AlphaFoldDB" id="A0ABD3AQ52"/>
<evidence type="ECO:0000313" key="2">
    <source>
        <dbReference type="Proteomes" id="UP001630127"/>
    </source>
</evidence>
<protein>
    <submittedName>
        <fullName evidence="1">Uncharacterized protein</fullName>
    </submittedName>
</protein>
<accession>A0ABD3AQ52</accession>
<sequence length="100" mass="11864">MEHCLDKSIQALADNYLHVIISNLNCSVSILRDFQHFTFVQNNLDNFVILVNFFYEFRISSKVNFKIFKFCPSQVKFCYGEITCLILFYLDMPPKFLFLT</sequence>
<dbReference type="EMBL" id="JBJUIK010000003">
    <property type="protein sequence ID" value="KAL3533290.1"/>
    <property type="molecule type" value="Genomic_DNA"/>
</dbReference>
<reference evidence="1 2" key="1">
    <citation type="submission" date="2024-11" db="EMBL/GenBank/DDBJ databases">
        <title>A near-complete genome assembly of Cinchona calisaya.</title>
        <authorList>
            <person name="Lian D.C."/>
            <person name="Zhao X.W."/>
            <person name="Wei L."/>
        </authorList>
    </citation>
    <scope>NUCLEOTIDE SEQUENCE [LARGE SCALE GENOMIC DNA]</scope>
    <source>
        <tissue evidence="1">Nenye</tissue>
    </source>
</reference>
<evidence type="ECO:0000313" key="1">
    <source>
        <dbReference type="EMBL" id="KAL3533290.1"/>
    </source>
</evidence>
<organism evidence="1 2">
    <name type="scientific">Cinchona calisaya</name>
    <dbReference type="NCBI Taxonomy" id="153742"/>
    <lineage>
        <taxon>Eukaryota</taxon>
        <taxon>Viridiplantae</taxon>
        <taxon>Streptophyta</taxon>
        <taxon>Embryophyta</taxon>
        <taxon>Tracheophyta</taxon>
        <taxon>Spermatophyta</taxon>
        <taxon>Magnoliopsida</taxon>
        <taxon>eudicotyledons</taxon>
        <taxon>Gunneridae</taxon>
        <taxon>Pentapetalae</taxon>
        <taxon>asterids</taxon>
        <taxon>lamiids</taxon>
        <taxon>Gentianales</taxon>
        <taxon>Rubiaceae</taxon>
        <taxon>Cinchonoideae</taxon>
        <taxon>Cinchoneae</taxon>
        <taxon>Cinchona</taxon>
    </lineage>
</organism>